<dbReference type="InterPro" id="IPR051581">
    <property type="entry name" value="Ca-bind"/>
</dbReference>
<dbReference type="Pfam" id="PF13499">
    <property type="entry name" value="EF-hand_7"/>
    <property type="match status" value="3"/>
</dbReference>
<dbReference type="SMART" id="SM00054">
    <property type="entry name" value="EFh"/>
    <property type="match status" value="4"/>
</dbReference>
<dbReference type="SUPFAM" id="SSF47473">
    <property type="entry name" value="EF-hand"/>
    <property type="match status" value="2"/>
</dbReference>
<feature type="domain" description="EF-hand" evidence="4">
    <location>
        <begin position="152"/>
        <end position="187"/>
    </location>
</feature>
<dbReference type="Proteomes" id="UP000694888">
    <property type="component" value="Unplaced"/>
</dbReference>
<dbReference type="CDD" id="cd00051">
    <property type="entry name" value="EFh"/>
    <property type="match status" value="1"/>
</dbReference>
<evidence type="ECO:0000313" key="5">
    <source>
        <dbReference type="Proteomes" id="UP000694888"/>
    </source>
</evidence>
<keyword evidence="1" id="KW-0479">Metal-binding</keyword>
<dbReference type="RefSeq" id="XP_012940815.1">
    <property type="nucleotide sequence ID" value="XM_013085361.2"/>
</dbReference>
<dbReference type="GeneID" id="106012422"/>
<feature type="domain" description="EF-hand" evidence="4">
    <location>
        <begin position="8"/>
        <end position="43"/>
    </location>
</feature>
<evidence type="ECO:0000256" key="1">
    <source>
        <dbReference type="ARBA" id="ARBA00022723"/>
    </source>
</evidence>
<accession>A0ABM1A4R6</accession>
<dbReference type="PANTHER" id="PTHR34524">
    <property type="entry name" value="CALCYPHOSIN"/>
    <property type="match status" value="1"/>
</dbReference>
<dbReference type="PROSITE" id="PS50222">
    <property type="entry name" value="EF_HAND_2"/>
    <property type="match status" value="4"/>
</dbReference>
<evidence type="ECO:0000256" key="2">
    <source>
        <dbReference type="ARBA" id="ARBA00022737"/>
    </source>
</evidence>
<evidence type="ECO:0000256" key="3">
    <source>
        <dbReference type="ARBA" id="ARBA00022837"/>
    </source>
</evidence>
<dbReference type="InterPro" id="IPR011992">
    <property type="entry name" value="EF-hand-dom_pair"/>
</dbReference>
<feature type="domain" description="EF-hand" evidence="4">
    <location>
        <begin position="44"/>
        <end position="79"/>
    </location>
</feature>
<dbReference type="Gene3D" id="1.10.238.10">
    <property type="entry name" value="EF-hand"/>
    <property type="match status" value="2"/>
</dbReference>
<dbReference type="PANTHER" id="PTHR34524:SF6">
    <property type="entry name" value="CALCYPHOSINE LIKE"/>
    <property type="match status" value="1"/>
</dbReference>
<name>A0ABM1A4R6_APLCA</name>
<protein>
    <submittedName>
        <fullName evidence="6">Calmodulin-like protein 3</fullName>
    </submittedName>
</protein>
<keyword evidence="2" id="KW-0677">Repeat</keyword>
<gene>
    <name evidence="6" type="primary">LOC106012422</name>
</gene>
<keyword evidence="3" id="KW-0106">Calcium</keyword>
<keyword evidence="5" id="KW-1185">Reference proteome</keyword>
<sequence>MSEQWAQQQVEKFKFDFDKADKDKSGCLSFAETYAVLKTVGFGGSETEAKFIFGHLDKNKDDKITKEEFAASLKSLPRLSIKEFVLRKAFLTLDKDGSGFLSQAEIADATKKDVGIDIAAEKIASLLVYLCKEDEDKKVSYEEFLRVFGIEETATVMHQVFTKLDADSSGFLSKEEILEAVKSEFELKLRAEKISDLLCYYCKDDDKKISYEEFVKVWLQQKEKK</sequence>
<evidence type="ECO:0000259" key="4">
    <source>
        <dbReference type="PROSITE" id="PS50222"/>
    </source>
</evidence>
<reference evidence="6" key="1">
    <citation type="submission" date="2025-08" db="UniProtKB">
        <authorList>
            <consortium name="RefSeq"/>
        </authorList>
    </citation>
    <scope>IDENTIFICATION</scope>
</reference>
<proteinExistence type="predicted"/>
<feature type="domain" description="EF-hand" evidence="4">
    <location>
        <begin position="81"/>
        <end position="116"/>
    </location>
</feature>
<organism evidence="5 6">
    <name type="scientific">Aplysia californica</name>
    <name type="common">California sea hare</name>
    <dbReference type="NCBI Taxonomy" id="6500"/>
    <lineage>
        <taxon>Eukaryota</taxon>
        <taxon>Metazoa</taxon>
        <taxon>Spiralia</taxon>
        <taxon>Lophotrochozoa</taxon>
        <taxon>Mollusca</taxon>
        <taxon>Gastropoda</taxon>
        <taxon>Heterobranchia</taxon>
        <taxon>Euthyneura</taxon>
        <taxon>Tectipleura</taxon>
        <taxon>Aplysiida</taxon>
        <taxon>Aplysioidea</taxon>
        <taxon>Aplysiidae</taxon>
        <taxon>Aplysia</taxon>
    </lineage>
</organism>
<dbReference type="InterPro" id="IPR002048">
    <property type="entry name" value="EF_hand_dom"/>
</dbReference>
<evidence type="ECO:0000313" key="6">
    <source>
        <dbReference type="RefSeq" id="XP_012940815.1"/>
    </source>
</evidence>
<dbReference type="InterPro" id="IPR018247">
    <property type="entry name" value="EF_Hand_1_Ca_BS"/>
</dbReference>
<dbReference type="PROSITE" id="PS00018">
    <property type="entry name" value="EF_HAND_1"/>
    <property type="match status" value="3"/>
</dbReference>